<dbReference type="OrthoDB" id="400200at2"/>
<name>A0A2K9BUY6_9MOLU</name>
<dbReference type="AlphaFoldDB" id="A0A2K9BUY6"/>
<feature type="signal peptide" evidence="1">
    <location>
        <begin position="1"/>
        <end position="20"/>
    </location>
</feature>
<proteinExistence type="predicted"/>
<dbReference type="EMBL" id="CP025257">
    <property type="protein sequence ID" value="AUF83530.1"/>
    <property type="molecule type" value="Genomic_DNA"/>
</dbReference>
<dbReference type="Proteomes" id="UP000233419">
    <property type="component" value="Chromosome"/>
</dbReference>
<keyword evidence="3" id="KW-1185">Reference proteome</keyword>
<evidence type="ECO:0000256" key="1">
    <source>
        <dbReference type="SAM" id="SignalP"/>
    </source>
</evidence>
<keyword evidence="1" id="KW-0732">Signal</keyword>
<reference evidence="2 3" key="1">
    <citation type="submission" date="2017-12" db="EMBL/GenBank/DDBJ databases">
        <title>Mesoplasma syrphidae YJS, Complete Genome.</title>
        <authorList>
            <person name="Knight T.F."/>
            <person name="Citino T."/>
            <person name="Rubinstein R."/>
            <person name="Neuschaefer Z."/>
        </authorList>
    </citation>
    <scope>NUCLEOTIDE SEQUENCE [LARGE SCALE GENOMIC DNA]</scope>
    <source>
        <strain evidence="2 3">YJS</strain>
    </source>
</reference>
<evidence type="ECO:0000313" key="2">
    <source>
        <dbReference type="EMBL" id="AUF83530.1"/>
    </source>
</evidence>
<sequence>MKKLLLTLSSLGLISSGVSAIIAAAPLTKSNTRNNADDTKIEPQEDLINSLEIIRKNTEYIIEAKNESQKGNYFVQEMIQPNDISVINLESSVSNKLKRMYVDSSKDNQIPGYDKNYDKTQSKAKNNQWYSNEIHMVDINVLDYATSKQSFLKNINYIEINSNIFYNFWASGFGWESSGGKSPSSVNMTHRFSLTGDDKYNTIVSATDTLHKGRESIQIQIKEEWNDNILSFKIKLLGKVWWKWGSVYNHAAIVGMQNETLKLYKSDEFENEELKHYSTIMPGTFTQRSSINGAITDVATPALKLIEADLYEKYDKWKADDIMILNLAGVFMGDLIAPPGWKGYAMLSMPNLYDIAKLITDNIKKGYPVNSFSVDLVSKNNGIKMWGELYFVINGKQIFITKSNEIRYIPGAMYLYTGAYEASVLISTTSN</sequence>
<evidence type="ECO:0000313" key="3">
    <source>
        <dbReference type="Proteomes" id="UP000233419"/>
    </source>
</evidence>
<gene>
    <name evidence="2" type="ORF">CXP39_01830</name>
</gene>
<dbReference type="RefSeq" id="WP_027048115.1">
    <property type="nucleotide sequence ID" value="NZ_CP025257.1"/>
</dbReference>
<feature type="chain" id="PRO_5014642556" evidence="1">
    <location>
        <begin position="21"/>
        <end position="431"/>
    </location>
</feature>
<accession>A0A2K9BUY6</accession>
<dbReference type="KEGG" id="msyr:CXP39_01830"/>
<organism evidence="2 3">
    <name type="scientific">Mesoplasma syrphidae</name>
    <dbReference type="NCBI Taxonomy" id="225999"/>
    <lineage>
        <taxon>Bacteria</taxon>
        <taxon>Bacillati</taxon>
        <taxon>Mycoplasmatota</taxon>
        <taxon>Mollicutes</taxon>
        <taxon>Entomoplasmatales</taxon>
        <taxon>Entomoplasmataceae</taxon>
        <taxon>Mesoplasma</taxon>
    </lineage>
</organism>
<protein>
    <submittedName>
        <fullName evidence="2">Uncharacterized protein</fullName>
    </submittedName>
</protein>